<dbReference type="InterPro" id="IPR036236">
    <property type="entry name" value="Znf_C2H2_sf"/>
</dbReference>
<keyword evidence="8" id="KW-0804">Transcription</keyword>
<keyword evidence="13" id="KW-1185">Reference proteome</keyword>
<evidence type="ECO:0000313" key="12">
    <source>
        <dbReference type="EMBL" id="KAJ8387830.1"/>
    </source>
</evidence>
<name>A0AAD7RPE1_9TELE</name>
<dbReference type="Pfam" id="PF00096">
    <property type="entry name" value="zf-C2H2"/>
    <property type="match status" value="2"/>
</dbReference>
<evidence type="ECO:0000256" key="4">
    <source>
        <dbReference type="ARBA" id="ARBA00022737"/>
    </source>
</evidence>
<evidence type="ECO:0000259" key="11">
    <source>
        <dbReference type="PROSITE" id="PS50157"/>
    </source>
</evidence>
<gene>
    <name evidence="12" type="ORF">AAFF_G00149790</name>
</gene>
<keyword evidence="3" id="KW-0479">Metal-binding</keyword>
<dbReference type="GO" id="GO:0008270">
    <property type="term" value="F:zinc ion binding"/>
    <property type="evidence" value="ECO:0007669"/>
    <property type="project" value="UniProtKB-KW"/>
</dbReference>
<evidence type="ECO:0000256" key="6">
    <source>
        <dbReference type="ARBA" id="ARBA00022833"/>
    </source>
</evidence>
<evidence type="ECO:0000256" key="10">
    <source>
        <dbReference type="PROSITE-ProRule" id="PRU00042"/>
    </source>
</evidence>
<evidence type="ECO:0000256" key="8">
    <source>
        <dbReference type="ARBA" id="ARBA00023163"/>
    </source>
</evidence>
<dbReference type="Proteomes" id="UP001221898">
    <property type="component" value="Unassembled WGS sequence"/>
</dbReference>
<feature type="domain" description="C2H2-type" evidence="11">
    <location>
        <begin position="167"/>
        <end position="194"/>
    </location>
</feature>
<dbReference type="InterPro" id="IPR013087">
    <property type="entry name" value="Znf_C2H2_type"/>
</dbReference>
<reference evidence="12" key="1">
    <citation type="journal article" date="2023" name="Science">
        <title>Genome structures resolve the early diversification of teleost fishes.</title>
        <authorList>
            <person name="Parey E."/>
            <person name="Louis A."/>
            <person name="Montfort J."/>
            <person name="Bouchez O."/>
            <person name="Roques C."/>
            <person name="Iampietro C."/>
            <person name="Lluch J."/>
            <person name="Castinel A."/>
            <person name="Donnadieu C."/>
            <person name="Desvignes T."/>
            <person name="Floi Bucao C."/>
            <person name="Jouanno E."/>
            <person name="Wen M."/>
            <person name="Mejri S."/>
            <person name="Dirks R."/>
            <person name="Jansen H."/>
            <person name="Henkel C."/>
            <person name="Chen W.J."/>
            <person name="Zahm M."/>
            <person name="Cabau C."/>
            <person name="Klopp C."/>
            <person name="Thompson A.W."/>
            <person name="Robinson-Rechavi M."/>
            <person name="Braasch I."/>
            <person name="Lecointre G."/>
            <person name="Bobe J."/>
            <person name="Postlethwait J.H."/>
            <person name="Berthelot C."/>
            <person name="Roest Crollius H."/>
            <person name="Guiguen Y."/>
        </authorList>
    </citation>
    <scope>NUCLEOTIDE SEQUENCE</scope>
    <source>
        <strain evidence="12">NC1722</strain>
    </source>
</reference>
<evidence type="ECO:0000256" key="3">
    <source>
        <dbReference type="ARBA" id="ARBA00022723"/>
    </source>
</evidence>
<evidence type="ECO:0000256" key="2">
    <source>
        <dbReference type="ARBA" id="ARBA00006991"/>
    </source>
</evidence>
<comment type="subcellular location">
    <subcellularLocation>
        <location evidence="1">Nucleus</location>
    </subcellularLocation>
</comment>
<dbReference type="GO" id="GO:0003677">
    <property type="term" value="F:DNA binding"/>
    <property type="evidence" value="ECO:0007669"/>
    <property type="project" value="UniProtKB-KW"/>
</dbReference>
<organism evidence="12 13">
    <name type="scientific">Aldrovandia affinis</name>
    <dbReference type="NCBI Taxonomy" id="143900"/>
    <lineage>
        <taxon>Eukaryota</taxon>
        <taxon>Metazoa</taxon>
        <taxon>Chordata</taxon>
        <taxon>Craniata</taxon>
        <taxon>Vertebrata</taxon>
        <taxon>Euteleostomi</taxon>
        <taxon>Actinopterygii</taxon>
        <taxon>Neopterygii</taxon>
        <taxon>Teleostei</taxon>
        <taxon>Notacanthiformes</taxon>
        <taxon>Halosauridae</taxon>
        <taxon>Aldrovandia</taxon>
    </lineage>
</organism>
<dbReference type="GO" id="GO:0005634">
    <property type="term" value="C:nucleus"/>
    <property type="evidence" value="ECO:0007669"/>
    <property type="project" value="UniProtKB-SubCell"/>
</dbReference>
<evidence type="ECO:0000256" key="7">
    <source>
        <dbReference type="ARBA" id="ARBA00023015"/>
    </source>
</evidence>
<dbReference type="AlphaFoldDB" id="A0AAD7RPE1"/>
<evidence type="ECO:0000256" key="1">
    <source>
        <dbReference type="ARBA" id="ARBA00004123"/>
    </source>
</evidence>
<dbReference type="PROSITE" id="PS50157">
    <property type="entry name" value="ZINC_FINGER_C2H2_2"/>
    <property type="match status" value="2"/>
</dbReference>
<dbReference type="GO" id="GO:0000981">
    <property type="term" value="F:DNA-binding transcription factor activity, RNA polymerase II-specific"/>
    <property type="evidence" value="ECO:0007669"/>
    <property type="project" value="TreeGrafter"/>
</dbReference>
<keyword evidence="5 10" id="KW-0863">Zinc-finger</keyword>
<proteinExistence type="inferred from homology"/>
<dbReference type="FunFam" id="3.30.160.60:FF:000100">
    <property type="entry name" value="Zinc finger 45-like"/>
    <property type="match status" value="1"/>
</dbReference>
<comment type="similarity">
    <text evidence="2">Belongs to the krueppel C2H2-type zinc-finger protein family.</text>
</comment>
<dbReference type="PANTHER" id="PTHR24394">
    <property type="entry name" value="ZINC FINGER PROTEIN"/>
    <property type="match status" value="1"/>
</dbReference>
<dbReference type="Gene3D" id="3.30.160.60">
    <property type="entry name" value="Classic Zinc Finger"/>
    <property type="match status" value="3"/>
</dbReference>
<comment type="caution">
    <text evidence="12">The sequence shown here is derived from an EMBL/GenBank/DDBJ whole genome shotgun (WGS) entry which is preliminary data.</text>
</comment>
<protein>
    <recommendedName>
        <fullName evidence="11">C2H2-type domain-containing protein</fullName>
    </recommendedName>
</protein>
<dbReference type="FunFam" id="3.30.160.60:FF:001158">
    <property type="entry name" value="zinc finger protein 22"/>
    <property type="match status" value="1"/>
</dbReference>
<keyword evidence="6" id="KW-0862">Zinc</keyword>
<keyword evidence="7" id="KW-0805">Transcription regulation</keyword>
<keyword evidence="9" id="KW-0539">Nucleus</keyword>
<dbReference type="SMART" id="SM00355">
    <property type="entry name" value="ZnF_C2H2"/>
    <property type="match status" value="2"/>
</dbReference>
<feature type="domain" description="C2H2-type" evidence="11">
    <location>
        <begin position="139"/>
        <end position="166"/>
    </location>
</feature>
<evidence type="ECO:0000313" key="13">
    <source>
        <dbReference type="Proteomes" id="UP001221898"/>
    </source>
</evidence>
<dbReference type="FunFam" id="3.30.160.60:FF:000478">
    <property type="entry name" value="Zinc finger protein 133"/>
    <property type="match status" value="1"/>
</dbReference>
<dbReference type="EMBL" id="JAINUG010000205">
    <property type="protein sequence ID" value="KAJ8387830.1"/>
    <property type="molecule type" value="Genomic_DNA"/>
</dbReference>
<accession>A0AAD7RPE1</accession>
<dbReference type="PANTHER" id="PTHR24394:SF48">
    <property type="entry name" value="ZINC FINGER PROTEIN 771"/>
    <property type="match status" value="1"/>
</dbReference>
<dbReference type="PROSITE" id="PS00028">
    <property type="entry name" value="ZINC_FINGER_C2H2_1"/>
    <property type="match status" value="2"/>
</dbReference>
<sequence length="206" mass="23156">MAESETECAAPGLHTLEPEYVTAHSGVSDLHHTHTSLIKTETDLGFTHTGDLIKTESFDSTDPGYVPHLHPDQIKTETHDGGYLKTEQDSDLQDIKCVSTISDQVNCESSESLVSDLMNINKQFNLKAHKRIHTCEKLFKCTQCGKCFNQAGTLNYHLRIHTGEKPYKCTECGKCFNRKSHLNNHLKVHTGEKPYTCTQCGKCFNR</sequence>
<evidence type="ECO:0000256" key="5">
    <source>
        <dbReference type="ARBA" id="ARBA00022771"/>
    </source>
</evidence>
<dbReference type="SUPFAM" id="SSF57667">
    <property type="entry name" value="beta-beta-alpha zinc fingers"/>
    <property type="match status" value="2"/>
</dbReference>
<keyword evidence="4" id="KW-0677">Repeat</keyword>
<evidence type="ECO:0000256" key="9">
    <source>
        <dbReference type="ARBA" id="ARBA00023242"/>
    </source>
</evidence>
<feature type="non-terminal residue" evidence="12">
    <location>
        <position position="206"/>
    </location>
</feature>